<dbReference type="AlphaFoldDB" id="A1WEH3"/>
<dbReference type="Proteomes" id="UP000000374">
    <property type="component" value="Chromosome"/>
</dbReference>
<accession>A1WEH3</accession>
<name>A1WEH3_VEREI</name>
<dbReference type="HOGENOM" id="CLU_1184635_0_0_4"/>
<gene>
    <name evidence="1" type="ordered locus">Veis_0239</name>
</gene>
<evidence type="ECO:0000313" key="1">
    <source>
        <dbReference type="EMBL" id="ABM56030.1"/>
    </source>
</evidence>
<evidence type="ECO:0000313" key="2">
    <source>
        <dbReference type="Proteomes" id="UP000000374"/>
    </source>
</evidence>
<keyword evidence="2" id="KW-1185">Reference proteome</keyword>
<protein>
    <submittedName>
        <fullName evidence="1">Uncharacterized protein</fullName>
    </submittedName>
</protein>
<organism evidence="1 2">
    <name type="scientific">Verminephrobacter eiseniae (strain EF01-2)</name>
    <dbReference type="NCBI Taxonomy" id="391735"/>
    <lineage>
        <taxon>Bacteria</taxon>
        <taxon>Pseudomonadati</taxon>
        <taxon>Pseudomonadota</taxon>
        <taxon>Betaproteobacteria</taxon>
        <taxon>Burkholderiales</taxon>
        <taxon>Comamonadaceae</taxon>
        <taxon>Verminephrobacter</taxon>
    </lineage>
</organism>
<dbReference type="KEGG" id="vei:Veis_0239"/>
<reference evidence="2" key="1">
    <citation type="submission" date="2006-12" db="EMBL/GenBank/DDBJ databases">
        <title>Complete sequence of chromosome 1 of Verminephrobacter eiseniae EF01-2.</title>
        <authorList>
            <person name="Copeland A."/>
            <person name="Lucas S."/>
            <person name="Lapidus A."/>
            <person name="Barry K."/>
            <person name="Detter J.C."/>
            <person name="Glavina del Rio T."/>
            <person name="Dalin E."/>
            <person name="Tice H."/>
            <person name="Pitluck S."/>
            <person name="Chertkov O."/>
            <person name="Brettin T."/>
            <person name="Bruce D."/>
            <person name="Han C."/>
            <person name="Tapia R."/>
            <person name="Gilna P."/>
            <person name="Schmutz J."/>
            <person name="Larimer F."/>
            <person name="Land M."/>
            <person name="Hauser L."/>
            <person name="Kyrpides N."/>
            <person name="Kim E."/>
            <person name="Stahl D."/>
            <person name="Richardson P."/>
        </authorList>
    </citation>
    <scope>NUCLEOTIDE SEQUENCE [LARGE SCALE GENOMIC DNA]</scope>
    <source>
        <strain evidence="2">EF01-2</strain>
    </source>
</reference>
<sequence>MFHCRYRSAALVPLGRVVGVGVFPRLAGPEPDRLRWGRPTWRVRHRQAHRQRRRVAGAPTTSGSEMPVFLVSRHQGQAALAVHAVIGDPDPVAFRIDLDVDSLDIDIGISIGISGARDRFGQSGGDVVAEVDSGVVGHVQVCCRQTRHLVHRPAHPPKRGWHIGTMSLSRTLVHRCVFAGCTAGDTRGTATRFRRRASGRAASGMRRIFRRHGCCATGPCVHMPLCKGKTRHGV</sequence>
<dbReference type="STRING" id="391735.Veis_0239"/>
<dbReference type="EMBL" id="CP000542">
    <property type="protein sequence ID" value="ABM56030.1"/>
    <property type="molecule type" value="Genomic_DNA"/>
</dbReference>
<proteinExistence type="predicted"/>